<sequence>MSAFAQQPVARSEDERSSADLLSGCEPPLYHIAFLVIPASVGFAVDAQLLDGSYVCIGSEAERVYADPGDIR</sequence>
<comment type="caution">
    <text evidence="1">The sequence shown here is derived from an EMBL/GenBank/DDBJ whole genome shotgun (WGS) entry which is preliminary data.</text>
</comment>
<dbReference type="RefSeq" id="WP_377187537.1">
    <property type="nucleotide sequence ID" value="NZ_JBHUOG010000002.1"/>
</dbReference>
<organism evidence="1 2">
    <name type="scientific">Promicromonospora vindobonensis</name>
    <dbReference type="NCBI Taxonomy" id="195748"/>
    <lineage>
        <taxon>Bacteria</taxon>
        <taxon>Bacillati</taxon>
        <taxon>Actinomycetota</taxon>
        <taxon>Actinomycetes</taxon>
        <taxon>Micrococcales</taxon>
        <taxon>Promicromonosporaceae</taxon>
        <taxon>Promicromonospora</taxon>
    </lineage>
</organism>
<gene>
    <name evidence="1" type="ORF">ACFS27_22060</name>
</gene>
<protein>
    <submittedName>
        <fullName evidence="1">Uncharacterized protein</fullName>
    </submittedName>
</protein>
<reference evidence="2" key="1">
    <citation type="journal article" date="2019" name="Int. J. Syst. Evol. Microbiol.">
        <title>The Global Catalogue of Microorganisms (GCM) 10K type strain sequencing project: providing services to taxonomists for standard genome sequencing and annotation.</title>
        <authorList>
            <consortium name="The Broad Institute Genomics Platform"/>
            <consortium name="The Broad Institute Genome Sequencing Center for Infectious Disease"/>
            <person name="Wu L."/>
            <person name="Ma J."/>
        </authorList>
    </citation>
    <scope>NUCLEOTIDE SEQUENCE [LARGE SCALE GENOMIC DNA]</scope>
    <source>
        <strain evidence="2">CCM 7044</strain>
    </source>
</reference>
<dbReference type="Proteomes" id="UP001597479">
    <property type="component" value="Unassembled WGS sequence"/>
</dbReference>
<evidence type="ECO:0000313" key="2">
    <source>
        <dbReference type="Proteomes" id="UP001597479"/>
    </source>
</evidence>
<name>A0ABW5VX81_9MICO</name>
<dbReference type="EMBL" id="JBHUOG010000002">
    <property type="protein sequence ID" value="MFD2796263.1"/>
    <property type="molecule type" value="Genomic_DNA"/>
</dbReference>
<keyword evidence="2" id="KW-1185">Reference proteome</keyword>
<proteinExistence type="predicted"/>
<accession>A0ABW5VX81</accession>
<evidence type="ECO:0000313" key="1">
    <source>
        <dbReference type="EMBL" id="MFD2796263.1"/>
    </source>
</evidence>